<keyword evidence="11" id="KW-1185">Reference proteome</keyword>
<reference evidence="10" key="2">
    <citation type="submission" date="2020-09" db="EMBL/GenBank/DDBJ databases">
        <authorList>
            <person name="Sun Q."/>
            <person name="Zhou Y."/>
        </authorList>
    </citation>
    <scope>NUCLEOTIDE SEQUENCE</scope>
    <source>
        <strain evidence="10">CGMCC 1.15367</strain>
    </source>
</reference>
<dbReference type="EMBL" id="BMIQ01000001">
    <property type="protein sequence ID" value="GGD92613.1"/>
    <property type="molecule type" value="Genomic_DNA"/>
</dbReference>
<protein>
    <recommendedName>
        <fullName evidence="12">Membrane fusion protein (Multidrug efflux system)</fullName>
    </recommendedName>
</protein>
<feature type="compositionally biased region" description="Low complexity" evidence="4">
    <location>
        <begin position="484"/>
        <end position="493"/>
    </location>
</feature>
<dbReference type="InterPro" id="IPR058624">
    <property type="entry name" value="MdtA-like_HH"/>
</dbReference>
<feature type="compositionally biased region" description="Polar residues" evidence="4">
    <location>
        <begin position="506"/>
        <end position="524"/>
    </location>
</feature>
<dbReference type="NCBIfam" id="TIGR01730">
    <property type="entry name" value="RND_mfp"/>
    <property type="match status" value="1"/>
</dbReference>
<evidence type="ECO:0000259" key="6">
    <source>
        <dbReference type="Pfam" id="PF25876"/>
    </source>
</evidence>
<gene>
    <name evidence="10" type="ORF">GCM10011390_09190</name>
</gene>
<feature type="domain" description="Multidrug resistance protein MdtA-like alpha-helical hairpin" evidence="6">
    <location>
        <begin position="153"/>
        <end position="221"/>
    </location>
</feature>
<dbReference type="FunFam" id="2.40.420.20:FF:000001">
    <property type="entry name" value="Efflux RND transporter periplasmic adaptor subunit"/>
    <property type="match status" value="1"/>
</dbReference>
<dbReference type="Pfam" id="PF25967">
    <property type="entry name" value="RND-MFP_C"/>
    <property type="match status" value="1"/>
</dbReference>
<dbReference type="GO" id="GO:0022857">
    <property type="term" value="F:transmembrane transporter activity"/>
    <property type="evidence" value="ECO:0007669"/>
    <property type="project" value="InterPro"/>
</dbReference>
<evidence type="ECO:0000256" key="4">
    <source>
        <dbReference type="SAM" id="MobiDB-lite"/>
    </source>
</evidence>
<comment type="similarity">
    <text evidence="2">Belongs to the membrane fusion protein (MFP) (TC 8.A.1) family.</text>
</comment>
<feature type="coiled-coil region" evidence="3">
    <location>
        <begin position="152"/>
        <end position="179"/>
    </location>
</feature>
<dbReference type="Gene3D" id="2.40.50.100">
    <property type="match status" value="1"/>
</dbReference>
<dbReference type="Pfam" id="PF25917">
    <property type="entry name" value="BSH_RND"/>
    <property type="match status" value="1"/>
</dbReference>
<organism evidence="10 11">
    <name type="scientific">Aureimonas endophytica</name>
    <dbReference type="NCBI Taxonomy" id="2027858"/>
    <lineage>
        <taxon>Bacteria</taxon>
        <taxon>Pseudomonadati</taxon>
        <taxon>Pseudomonadota</taxon>
        <taxon>Alphaproteobacteria</taxon>
        <taxon>Hyphomicrobiales</taxon>
        <taxon>Aurantimonadaceae</taxon>
        <taxon>Aureimonas</taxon>
    </lineage>
</organism>
<evidence type="ECO:0000256" key="1">
    <source>
        <dbReference type="ARBA" id="ARBA00004196"/>
    </source>
</evidence>
<feature type="compositionally biased region" description="Low complexity" evidence="4">
    <location>
        <begin position="465"/>
        <end position="476"/>
    </location>
</feature>
<dbReference type="Gene3D" id="2.40.30.170">
    <property type="match status" value="1"/>
</dbReference>
<feature type="compositionally biased region" description="Low complexity" evidence="4">
    <location>
        <begin position="414"/>
        <end position="425"/>
    </location>
</feature>
<keyword evidence="3" id="KW-0175">Coiled coil</keyword>
<feature type="compositionally biased region" description="Low complexity" evidence="4">
    <location>
        <begin position="437"/>
        <end position="451"/>
    </location>
</feature>
<dbReference type="GO" id="GO:0030313">
    <property type="term" value="C:cell envelope"/>
    <property type="evidence" value="ECO:0007669"/>
    <property type="project" value="UniProtKB-SubCell"/>
</dbReference>
<feature type="domain" description="Multidrug resistance protein MdtA-like C-terminal permuted SH3" evidence="9">
    <location>
        <begin position="349"/>
        <end position="408"/>
    </location>
</feature>
<dbReference type="Gene3D" id="1.10.287.470">
    <property type="entry name" value="Helix hairpin bin"/>
    <property type="match status" value="1"/>
</dbReference>
<dbReference type="GO" id="GO:0046677">
    <property type="term" value="P:response to antibiotic"/>
    <property type="evidence" value="ECO:0007669"/>
    <property type="project" value="TreeGrafter"/>
</dbReference>
<evidence type="ECO:0000313" key="10">
    <source>
        <dbReference type="EMBL" id="GGD92613.1"/>
    </source>
</evidence>
<dbReference type="InterPro" id="IPR058625">
    <property type="entry name" value="MdtA-like_BSH"/>
</dbReference>
<evidence type="ECO:0000256" key="2">
    <source>
        <dbReference type="ARBA" id="ARBA00009477"/>
    </source>
</evidence>
<sequence>MYAALQYTFRPVGSFSMTVSRSLSIALLAGLLATGPALAQQSGASSGGGGQGGGGNAAGSGGQRAAGGGQGGQGGGQGGQQQPPPAVTVMTVEGKTLPITYEYAARVAASREVEVRAQVGGILLERSFEEGSPVAQNQVLFRIDPRQYQAAVEQAKASVQQAEAQLTNARRTEERQRSLVQSGATSTATLDDAVATRQLNEAQLAAANAQLYTANLQLTYATVNAPVSGITSREQLPEGSLVSSNTLLTQISQLDPIYVNFSASDTEAVQIRRLIESGVAFGKASGLSAEVVFGDGSTYDKTGTIDFTSATIDTNTGTISSRAVFENPQQRLLPGMFVRISIQGLSLDNAIEIPAAALMQNPQGQFVFTLDENNVAQVRPITVGREMNEQIIVASGLKTGDRIVTEGVVKVRPGAPVAPSAAPAGQDQSAKGGGTGQPAAGAAGAPDAGAPSGSGGAEGANQPKPAANGASAPAGDSGDGQSLGSGVQSRGAAQGQGGGPVDATKSDANNENVKATTSNGGAAQ</sequence>
<evidence type="ECO:0000259" key="8">
    <source>
        <dbReference type="Pfam" id="PF25944"/>
    </source>
</evidence>
<comment type="subcellular location">
    <subcellularLocation>
        <location evidence="1">Cell envelope</location>
    </subcellularLocation>
</comment>
<feature type="signal peptide" evidence="5">
    <location>
        <begin position="1"/>
        <end position="39"/>
    </location>
</feature>
<evidence type="ECO:0008006" key="12">
    <source>
        <dbReference type="Google" id="ProtNLM"/>
    </source>
</evidence>
<feature type="region of interest" description="Disordered" evidence="4">
    <location>
        <begin position="414"/>
        <end position="524"/>
    </location>
</feature>
<dbReference type="Gene3D" id="2.40.420.20">
    <property type="match status" value="1"/>
</dbReference>
<reference evidence="10" key="1">
    <citation type="journal article" date="2014" name="Int. J. Syst. Evol. Microbiol.">
        <title>Complete genome sequence of Corynebacterium casei LMG S-19264T (=DSM 44701T), isolated from a smear-ripened cheese.</title>
        <authorList>
            <consortium name="US DOE Joint Genome Institute (JGI-PGF)"/>
            <person name="Walter F."/>
            <person name="Albersmeier A."/>
            <person name="Kalinowski J."/>
            <person name="Ruckert C."/>
        </authorList>
    </citation>
    <scope>NUCLEOTIDE SEQUENCE</scope>
    <source>
        <strain evidence="10">CGMCC 1.15367</strain>
    </source>
</reference>
<accession>A0A917E239</accession>
<feature type="compositionally biased region" description="Gly residues" evidence="4">
    <location>
        <begin position="45"/>
        <end position="79"/>
    </location>
</feature>
<dbReference type="PANTHER" id="PTHR30158">
    <property type="entry name" value="ACRA/E-RELATED COMPONENT OF DRUG EFFLUX TRANSPORTER"/>
    <property type="match status" value="1"/>
</dbReference>
<dbReference type="Proteomes" id="UP000644699">
    <property type="component" value="Unassembled WGS sequence"/>
</dbReference>
<evidence type="ECO:0000259" key="7">
    <source>
        <dbReference type="Pfam" id="PF25917"/>
    </source>
</evidence>
<comment type="caution">
    <text evidence="10">The sequence shown here is derived from an EMBL/GenBank/DDBJ whole genome shotgun (WGS) entry which is preliminary data.</text>
</comment>
<dbReference type="AlphaFoldDB" id="A0A917E239"/>
<dbReference type="Pfam" id="PF25944">
    <property type="entry name" value="Beta-barrel_RND"/>
    <property type="match status" value="1"/>
</dbReference>
<feature type="region of interest" description="Disordered" evidence="4">
    <location>
        <begin position="39"/>
        <end position="86"/>
    </location>
</feature>
<feature type="domain" description="Multidrug resistance protein MdtA-like beta-barrel" evidence="8">
    <location>
        <begin position="256"/>
        <end position="343"/>
    </location>
</feature>
<feature type="chain" id="PRO_5037780404" description="Membrane fusion protein (Multidrug efflux system)" evidence="5">
    <location>
        <begin position="40"/>
        <end position="524"/>
    </location>
</feature>
<feature type="domain" description="Multidrug resistance protein MdtA-like barrel-sandwich hybrid" evidence="7">
    <location>
        <begin position="111"/>
        <end position="246"/>
    </location>
</feature>
<dbReference type="GO" id="GO:0005886">
    <property type="term" value="C:plasma membrane"/>
    <property type="evidence" value="ECO:0007669"/>
    <property type="project" value="TreeGrafter"/>
</dbReference>
<evidence type="ECO:0000256" key="3">
    <source>
        <dbReference type="SAM" id="Coils"/>
    </source>
</evidence>
<dbReference type="InterPro" id="IPR006143">
    <property type="entry name" value="RND_pump_MFP"/>
</dbReference>
<dbReference type="Pfam" id="PF25876">
    <property type="entry name" value="HH_MFP_RND"/>
    <property type="match status" value="1"/>
</dbReference>
<evidence type="ECO:0000259" key="9">
    <source>
        <dbReference type="Pfam" id="PF25967"/>
    </source>
</evidence>
<dbReference type="SUPFAM" id="SSF111369">
    <property type="entry name" value="HlyD-like secretion proteins"/>
    <property type="match status" value="1"/>
</dbReference>
<evidence type="ECO:0000313" key="11">
    <source>
        <dbReference type="Proteomes" id="UP000644699"/>
    </source>
</evidence>
<proteinExistence type="inferred from homology"/>
<name>A0A917E239_9HYPH</name>
<keyword evidence="5" id="KW-0732">Signal</keyword>
<dbReference type="InterPro" id="IPR058626">
    <property type="entry name" value="MdtA-like_b-barrel"/>
</dbReference>
<evidence type="ECO:0000256" key="5">
    <source>
        <dbReference type="SAM" id="SignalP"/>
    </source>
</evidence>
<dbReference type="InterPro" id="IPR058627">
    <property type="entry name" value="MdtA-like_C"/>
</dbReference>